<dbReference type="SUPFAM" id="SSF82185">
    <property type="entry name" value="Histone H3 K4-specific methyltransferase SET7/9 N-terminal domain"/>
    <property type="match status" value="1"/>
</dbReference>
<keyword evidence="7" id="KW-1185">Reference proteome</keyword>
<evidence type="ECO:0000256" key="4">
    <source>
        <dbReference type="SAM" id="Phobius"/>
    </source>
</evidence>
<dbReference type="InterPro" id="IPR047568">
    <property type="entry name" value="ATLF-like_dom"/>
</dbReference>
<dbReference type="GO" id="GO:0008237">
    <property type="term" value="F:metallopeptidase activity"/>
    <property type="evidence" value="ECO:0007669"/>
    <property type="project" value="InterPro"/>
</dbReference>
<dbReference type="Pfam" id="PF02493">
    <property type="entry name" value="MORN"/>
    <property type="match status" value="5"/>
</dbReference>
<gene>
    <name evidence="6" type="ORF">SAMN02745227_00026</name>
</gene>
<dbReference type="InterPro" id="IPR014781">
    <property type="entry name" value="Anthrax_toxin_lethal/edema_N/C"/>
</dbReference>
<dbReference type="RefSeq" id="WP_072905172.1">
    <property type="nucleotide sequence ID" value="NZ_FRAI01000005.1"/>
</dbReference>
<dbReference type="STRING" id="1120989.SAMN02745227_00026"/>
<dbReference type="PROSITE" id="PS51995">
    <property type="entry name" value="ATLF"/>
    <property type="match status" value="1"/>
</dbReference>
<keyword evidence="4" id="KW-0812">Transmembrane</keyword>
<dbReference type="SMART" id="SM00698">
    <property type="entry name" value="MORN"/>
    <property type="match status" value="5"/>
</dbReference>
<feature type="transmembrane region" description="Helical" evidence="4">
    <location>
        <begin position="20"/>
        <end position="38"/>
    </location>
</feature>
<dbReference type="Pfam" id="PF07737">
    <property type="entry name" value="ATLF"/>
    <property type="match status" value="1"/>
</dbReference>
<organism evidence="6 7">
    <name type="scientific">Anaerobranca californiensis DSM 14826</name>
    <dbReference type="NCBI Taxonomy" id="1120989"/>
    <lineage>
        <taxon>Bacteria</taxon>
        <taxon>Bacillati</taxon>
        <taxon>Bacillota</taxon>
        <taxon>Clostridia</taxon>
        <taxon>Eubacteriales</taxon>
        <taxon>Proteinivoracaceae</taxon>
        <taxon>Anaerobranca</taxon>
    </lineage>
</organism>
<dbReference type="SUPFAM" id="SSF55486">
    <property type="entry name" value="Metalloproteases ('zincins'), catalytic domain"/>
    <property type="match status" value="1"/>
</dbReference>
<reference evidence="7" key="1">
    <citation type="submission" date="2016-11" db="EMBL/GenBank/DDBJ databases">
        <authorList>
            <person name="Varghese N."/>
            <person name="Submissions S."/>
        </authorList>
    </citation>
    <scope>NUCLEOTIDE SEQUENCE [LARGE SCALE GENOMIC DNA]</scope>
    <source>
        <strain evidence="7">DSM 14826</strain>
    </source>
</reference>
<protein>
    <submittedName>
        <fullName evidence="6">Antitoxin component YwqK of the YwqJK toxin-antitoxin module</fullName>
    </submittedName>
</protein>
<evidence type="ECO:0000256" key="1">
    <source>
        <dbReference type="ARBA" id="ARBA00004613"/>
    </source>
</evidence>
<dbReference type="PANTHER" id="PTHR23084:SF263">
    <property type="entry name" value="MORN REPEAT-CONTAINING PROTEIN 1"/>
    <property type="match status" value="1"/>
</dbReference>
<sequence length="600" mass="70001">MNQELFYELSPRRRRKKSKLLLYLIIIAAIITSTFILPNPGNTLYYLNGNVKSLSSNNTITLFYPDGTIFYHGEFHQGLAHGYGKYYDENGILLYEGNWENGFITGYGYDFYPNGEIKYKGYWKNGHYHGEGTKFAEDGQILYQGGWNFGLPHGQGKLFENGNLRYSGEFVNALKHGYGEEFLNGKLHYRGLWFEGNYFKTFENFFLPNGAKLPPSLGRYYLQVLLEKSYEEAINRITPLAKHIDTIEKSSENTYFKYLLYQHLELPDSYNPDTIKRIIREMESVPISIFEVLVALGVKHRFITGNIGRQEEFKDVSGSIRGIPLSQASGITSTSHKLMVTRLDRNNPAATALHELGHGVDFFLLNYISNTPEFEELRKKEGAKMFQNPYLNTRYFIDYHEEYFAEFFAQLFLSDELKLFGGAKNLTEIKERAPETYQFFSQHVLEYQSKYTIPKESPFDKLNDKIVVDVEFFIKEIKEDTIDLKITVDLNKTYSLFLYPSSSNLEELNSKFNMGYDEIINLIYKEENLITDLSFRNTKDNIIYLIVDEDYNYSLGEVKEIHPREKYYKNKTLNPLEITTRQPLILYSIGRFMKFIKDLN</sequence>
<dbReference type="AlphaFoldDB" id="A0A1M6K8B6"/>
<dbReference type="GO" id="GO:0005576">
    <property type="term" value="C:extracellular region"/>
    <property type="evidence" value="ECO:0007669"/>
    <property type="project" value="UniProtKB-SubCell"/>
</dbReference>
<dbReference type="EMBL" id="FRAI01000005">
    <property type="protein sequence ID" value="SHJ55208.1"/>
    <property type="molecule type" value="Genomic_DNA"/>
</dbReference>
<dbReference type="InterPro" id="IPR003409">
    <property type="entry name" value="MORN"/>
</dbReference>
<keyword evidence="2" id="KW-0964">Secreted</keyword>
<name>A0A1M6K8B6_9FIRM</name>
<dbReference type="Gene3D" id="2.20.110.10">
    <property type="entry name" value="Histone H3 K4-specific methyltransferase SET7/9 N-terminal domain"/>
    <property type="match status" value="2"/>
</dbReference>
<evidence type="ECO:0000256" key="2">
    <source>
        <dbReference type="ARBA" id="ARBA00022525"/>
    </source>
</evidence>
<dbReference type="OrthoDB" id="1777834at2"/>
<feature type="domain" description="ATLF-like" evidence="5">
    <location>
        <begin position="253"/>
        <end position="445"/>
    </location>
</feature>
<comment type="subcellular location">
    <subcellularLocation>
        <location evidence="1">Secreted</location>
    </subcellularLocation>
</comment>
<keyword evidence="4" id="KW-0472">Membrane</keyword>
<accession>A0A1M6K8B6</accession>
<evidence type="ECO:0000313" key="7">
    <source>
        <dbReference type="Proteomes" id="UP000243547"/>
    </source>
</evidence>
<dbReference type="PANTHER" id="PTHR23084">
    <property type="entry name" value="PHOSPHATIDYLINOSITOL-4-PHOSPHATE 5-KINASE RELATED"/>
    <property type="match status" value="1"/>
</dbReference>
<keyword evidence="3" id="KW-0677">Repeat</keyword>
<dbReference type="InterPro" id="IPR024079">
    <property type="entry name" value="MetalloPept_cat_dom_sf"/>
</dbReference>
<evidence type="ECO:0000259" key="5">
    <source>
        <dbReference type="PROSITE" id="PS51995"/>
    </source>
</evidence>
<dbReference type="Gene3D" id="3.40.390.10">
    <property type="entry name" value="Collagenase (Catalytic Domain)"/>
    <property type="match status" value="1"/>
</dbReference>
<evidence type="ECO:0000256" key="3">
    <source>
        <dbReference type="ARBA" id="ARBA00022737"/>
    </source>
</evidence>
<proteinExistence type="predicted"/>
<dbReference type="Proteomes" id="UP000243547">
    <property type="component" value="Unassembled WGS sequence"/>
</dbReference>
<evidence type="ECO:0000313" key="6">
    <source>
        <dbReference type="EMBL" id="SHJ55208.1"/>
    </source>
</evidence>
<keyword evidence="4" id="KW-1133">Transmembrane helix</keyword>